<evidence type="ECO:0000313" key="5">
    <source>
        <dbReference type="Proteomes" id="UP000013827"/>
    </source>
</evidence>
<dbReference type="HOGENOM" id="CLU_1221601_0_0_1"/>
<evidence type="ECO:0000259" key="2">
    <source>
        <dbReference type="PROSITE" id="PS50090"/>
    </source>
</evidence>
<dbReference type="AlphaFoldDB" id="A0A0D3JNR5"/>
<dbReference type="CDD" id="cd00167">
    <property type="entry name" value="SANT"/>
    <property type="match status" value="1"/>
</dbReference>
<evidence type="ECO:0000256" key="1">
    <source>
        <dbReference type="SAM" id="MobiDB-lite"/>
    </source>
</evidence>
<dbReference type="PaxDb" id="2903-EOD25150"/>
<feature type="region of interest" description="Disordered" evidence="1">
    <location>
        <begin position="197"/>
        <end position="227"/>
    </location>
</feature>
<dbReference type="SMART" id="SM00717">
    <property type="entry name" value="SANT"/>
    <property type="match status" value="1"/>
</dbReference>
<dbReference type="Gene3D" id="1.10.10.60">
    <property type="entry name" value="Homeodomain-like"/>
    <property type="match status" value="1"/>
</dbReference>
<sequence>MTGGVHEHMRAWEPEEDRTILRLLGELGPKWSRIVLSLPGACAPLASRKHRRSVSSVRNRWQRIEKGRKLREAGHASKNRCQRCGAPKRGHVCLAKLDQRASADAVAAAGLGQGGGGVATSAPSLPRHTQASGREAAASGASAAVGGVSAAAGGVSAALAAAALMAAQAEEAEAEERVNSGGATSAAAALPSVPMPVRQMSGAPAVESASSAGAAGERLGGAARGES</sequence>
<dbReference type="InterPro" id="IPR009057">
    <property type="entry name" value="Homeodomain-like_sf"/>
</dbReference>
<proteinExistence type="predicted"/>
<reference evidence="4" key="2">
    <citation type="submission" date="2024-10" db="UniProtKB">
        <authorList>
            <consortium name="EnsemblProtists"/>
        </authorList>
    </citation>
    <scope>IDENTIFICATION</scope>
</reference>
<dbReference type="InterPro" id="IPR017930">
    <property type="entry name" value="Myb_dom"/>
</dbReference>
<reference evidence="5" key="1">
    <citation type="journal article" date="2013" name="Nature">
        <title>Pan genome of the phytoplankton Emiliania underpins its global distribution.</title>
        <authorList>
            <person name="Read B.A."/>
            <person name="Kegel J."/>
            <person name="Klute M.J."/>
            <person name="Kuo A."/>
            <person name="Lefebvre S.C."/>
            <person name="Maumus F."/>
            <person name="Mayer C."/>
            <person name="Miller J."/>
            <person name="Monier A."/>
            <person name="Salamov A."/>
            <person name="Young J."/>
            <person name="Aguilar M."/>
            <person name="Claverie J.M."/>
            <person name="Frickenhaus S."/>
            <person name="Gonzalez K."/>
            <person name="Herman E.K."/>
            <person name="Lin Y.C."/>
            <person name="Napier J."/>
            <person name="Ogata H."/>
            <person name="Sarno A.F."/>
            <person name="Shmutz J."/>
            <person name="Schroeder D."/>
            <person name="de Vargas C."/>
            <person name="Verret F."/>
            <person name="von Dassow P."/>
            <person name="Valentin K."/>
            <person name="Van de Peer Y."/>
            <person name="Wheeler G."/>
            <person name="Dacks J.B."/>
            <person name="Delwiche C.F."/>
            <person name="Dyhrman S.T."/>
            <person name="Glockner G."/>
            <person name="John U."/>
            <person name="Richards T."/>
            <person name="Worden A.Z."/>
            <person name="Zhang X."/>
            <person name="Grigoriev I.V."/>
            <person name="Allen A.E."/>
            <person name="Bidle K."/>
            <person name="Borodovsky M."/>
            <person name="Bowler C."/>
            <person name="Brownlee C."/>
            <person name="Cock J.M."/>
            <person name="Elias M."/>
            <person name="Gladyshev V.N."/>
            <person name="Groth M."/>
            <person name="Guda C."/>
            <person name="Hadaegh A."/>
            <person name="Iglesias-Rodriguez M.D."/>
            <person name="Jenkins J."/>
            <person name="Jones B.M."/>
            <person name="Lawson T."/>
            <person name="Leese F."/>
            <person name="Lindquist E."/>
            <person name="Lobanov A."/>
            <person name="Lomsadze A."/>
            <person name="Malik S.B."/>
            <person name="Marsh M.E."/>
            <person name="Mackinder L."/>
            <person name="Mock T."/>
            <person name="Mueller-Roeber B."/>
            <person name="Pagarete A."/>
            <person name="Parker M."/>
            <person name="Probert I."/>
            <person name="Quesneville H."/>
            <person name="Raines C."/>
            <person name="Rensing S.A."/>
            <person name="Riano-Pachon D.M."/>
            <person name="Richier S."/>
            <person name="Rokitta S."/>
            <person name="Shiraiwa Y."/>
            <person name="Soanes D.M."/>
            <person name="van der Giezen M."/>
            <person name="Wahlund T.M."/>
            <person name="Williams B."/>
            <person name="Wilson W."/>
            <person name="Wolfe G."/>
            <person name="Wurch L.L."/>
        </authorList>
    </citation>
    <scope>NUCLEOTIDE SEQUENCE</scope>
</reference>
<organism evidence="4 5">
    <name type="scientific">Emiliania huxleyi (strain CCMP1516)</name>
    <dbReference type="NCBI Taxonomy" id="280463"/>
    <lineage>
        <taxon>Eukaryota</taxon>
        <taxon>Haptista</taxon>
        <taxon>Haptophyta</taxon>
        <taxon>Prymnesiophyceae</taxon>
        <taxon>Isochrysidales</taxon>
        <taxon>Noelaerhabdaceae</taxon>
        <taxon>Emiliania</taxon>
    </lineage>
</organism>
<feature type="domain" description="Myb-like" evidence="2">
    <location>
        <begin position="12"/>
        <end position="65"/>
    </location>
</feature>
<dbReference type="EnsemblProtists" id="EOD25150">
    <property type="protein sequence ID" value="EOD25150"/>
    <property type="gene ID" value="EMIHUDRAFT_206283"/>
</dbReference>
<dbReference type="RefSeq" id="XP_005777579.1">
    <property type="nucleotide sequence ID" value="XM_005777522.1"/>
</dbReference>
<feature type="domain" description="HTH myb-type" evidence="3">
    <location>
        <begin position="10"/>
        <end position="69"/>
    </location>
</feature>
<feature type="compositionally biased region" description="Gly residues" evidence="1">
    <location>
        <begin position="218"/>
        <end position="227"/>
    </location>
</feature>
<keyword evidence="5" id="KW-1185">Reference proteome</keyword>
<name>A0A0D3JNR5_EMIH1</name>
<dbReference type="PROSITE" id="PS51294">
    <property type="entry name" value="HTH_MYB"/>
    <property type="match status" value="1"/>
</dbReference>
<dbReference type="Proteomes" id="UP000013827">
    <property type="component" value="Unassembled WGS sequence"/>
</dbReference>
<feature type="compositionally biased region" description="Low complexity" evidence="1">
    <location>
        <begin position="201"/>
        <end position="217"/>
    </location>
</feature>
<evidence type="ECO:0000259" key="3">
    <source>
        <dbReference type="PROSITE" id="PS51294"/>
    </source>
</evidence>
<dbReference type="Pfam" id="PF00249">
    <property type="entry name" value="Myb_DNA-binding"/>
    <property type="match status" value="1"/>
</dbReference>
<protein>
    <recommendedName>
        <fullName evidence="6">Myb-like domain-containing protein</fullName>
    </recommendedName>
</protein>
<evidence type="ECO:0000313" key="4">
    <source>
        <dbReference type="EnsemblProtists" id="EOD25150"/>
    </source>
</evidence>
<feature type="region of interest" description="Disordered" evidence="1">
    <location>
        <begin position="113"/>
        <end position="135"/>
    </location>
</feature>
<dbReference type="SUPFAM" id="SSF46689">
    <property type="entry name" value="Homeodomain-like"/>
    <property type="match status" value="1"/>
</dbReference>
<dbReference type="PROSITE" id="PS50090">
    <property type="entry name" value="MYB_LIKE"/>
    <property type="match status" value="1"/>
</dbReference>
<dbReference type="GeneID" id="17270696"/>
<dbReference type="InterPro" id="IPR001005">
    <property type="entry name" value="SANT/Myb"/>
</dbReference>
<dbReference type="KEGG" id="ehx:EMIHUDRAFT_206283"/>
<evidence type="ECO:0008006" key="6">
    <source>
        <dbReference type="Google" id="ProtNLM"/>
    </source>
</evidence>
<accession>A0A0D3JNR5</accession>